<sequence length="102" mass="11359">TSNTKGAKKKIVDSSEDEVSKSGTILSNKHSKKATSEEQSNNTARVPFEPLTLNDTTPTNNITWPYRQNQDLAYNYASTSLSNNPRPFQTINPALTYNSEHI</sequence>
<reference evidence="1" key="1">
    <citation type="submission" date="2021-06" db="EMBL/GenBank/DDBJ databases">
        <authorList>
            <person name="Kallberg Y."/>
            <person name="Tangrot J."/>
            <person name="Rosling A."/>
        </authorList>
    </citation>
    <scope>NUCLEOTIDE SEQUENCE</scope>
    <source>
        <strain evidence="1">28 12/20/2015</strain>
    </source>
</reference>
<proteinExistence type="predicted"/>
<gene>
    <name evidence="1" type="ORF">SPELUC_LOCUS11940</name>
</gene>
<accession>A0ACA9PJ74</accession>
<dbReference type="Proteomes" id="UP000789366">
    <property type="component" value="Unassembled WGS sequence"/>
</dbReference>
<comment type="caution">
    <text evidence="1">The sequence shown here is derived from an EMBL/GenBank/DDBJ whole genome shotgun (WGS) entry which is preliminary data.</text>
</comment>
<name>A0ACA9PJ74_9GLOM</name>
<evidence type="ECO:0000313" key="1">
    <source>
        <dbReference type="EMBL" id="CAG8713149.1"/>
    </source>
</evidence>
<organism evidence="1 2">
    <name type="scientific">Cetraspora pellucida</name>
    <dbReference type="NCBI Taxonomy" id="1433469"/>
    <lineage>
        <taxon>Eukaryota</taxon>
        <taxon>Fungi</taxon>
        <taxon>Fungi incertae sedis</taxon>
        <taxon>Mucoromycota</taxon>
        <taxon>Glomeromycotina</taxon>
        <taxon>Glomeromycetes</taxon>
        <taxon>Diversisporales</taxon>
        <taxon>Gigasporaceae</taxon>
        <taxon>Cetraspora</taxon>
    </lineage>
</organism>
<feature type="non-terminal residue" evidence="1">
    <location>
        <position position="1"/>
    </location>
</feature>
<dbReference type="EMBL" id="CAJVPW010026696">
    <property type="protein sequence ID" value="CAG8713149.1"/>
    <property type="molecule type" value="Genomic_DNA"/>
</dbReference>
<protein>
    <submittedName>
        <fullName evidence="1">7279_t:CDS:1</fullName>
    </submittedName>
</protein>
<evidence type="ECO:0000313" key="2">
    <source>
        <dbReference type="Proteomes" id="UP000789366"/>
    </source>
</evidence>
<keyword evidence="2" id="KW-1185">Reference proteome</keyword>